<evidence type="ECO:0000313" key="1">
    <source>
        <dbReference type="EMBL" id="MPM24322.1"/>
    </source>
</evidence>
<protein>
    <submittedName>
        <fullName evidence="1">Uncharacterized protein</fullName>
    </submittedName>
</protein>
<gene>
    <name evidence="1" type="ORF">SDC9_70803</name>
</gene>
<accession>A0A644Y6V8</accession>
<proteinExistence type="predicted"/>
<sequence>MGTDDCVIDAVLLPDFGIAEVVGVAFRIAGDSRRQELREAAVFFHAGNNLVRHPFPFFRADIAGIHDVQLAVFDEGAAGIDAVAVVLGIRQQRDALILPLHEVGRSQMVPVLQAVDRAHREPLIEKMPFAVEISEAVRIVQKAGVRLDMVVLAEG</sequence>
<organism evidence="1">
    <name type="scientific">bioreactor metagenome</name>
    <dbReference type="NCBI Taxonomy" id="1076179"/>
    <lineage>
        <taxon>unclassified sequences</taxon>
        <taxon>metagenomes</taxon>
        <taxon>ecological metagenomes</taxon>
    </lineage>
</organism>
<comment type="caution">
    <text evidence="1">The sequence shown here is derived from an EMBL/GenBank/DDBJ whole genome shotgun (WGS) entry which is preliminary data.</text>
</comment>
<dbReference type="EMBL" id="VSSQ01004236">
    <property type="protein sequence ID" value="MPM24322.1"/>
    <property type="molecule type" value="Genomic_DNA"/>
</dbReference>
<reference evidence="1" key="1">
    <citation type="submission" date="2019-08" db="EMBL/GenBank/DDBJ databases">
        <authorList>
            <person name="Kucharzyk K."/>
            <person name="Murdoch R.W."/>
            <person name="Higgins S."/>
            <person name="Loffler F."/>
        </authorList>
    </citation>
    <scope>NUCLEOTIDE SEQUENCE</scope>
</reference>
<name>A0A644Y6V8_9ZZZZ</name>
<dbReference type="AlphaFoldDB" id="A0A644Y6V8"/>